<dbReference type="InterPro" id="IPR008965">
    <property type="entry name" value="CBM2/CBM3_carb-bd_dom_sf"/>
</dbReference>
<gene>
    <name evidence="3" type="ORF">J2X16_003697</name>
</gene>
<dbReference type="EMBL" id="JAVDXQ010000005">
    <property type="protein sequence ID" value="MDR7298334.1"/>
    <property type="molecule type" value="Genomic_DNA"/>
</dbReference>
<feature type="domain" description="Ice-binding protein C-terminal" evidence="2">
    <location>
        <begin position="173"/>
        <end position="195"/>
    </location>
</feature>
<dbReference type="CDD" id="cd08547">
    <property type="entry name" value="Type_II_cohesin"/>
    <property type="match status" value="1"/>
</dbReference>
<feature type="signal peptide" evidence="1">
    <location>
        <begin position="1"/>
        <end position="20"/>
    </location>
</feature>
<dbReference type="Proteomes" id="UP001180536">
    <property type="component" value="Unassembled WGS sequence"/>
</dbReference>
<comment type="caution">
    <text evidence="3">The sequence shown here is derived from an EMBL/GenBank/DDBJ whole genome shotgun (WGS) entry which is preliminary data.</text>
</comment>
<accession>A0ABU1ZCJ5</accession>
<evidence type="ECO:0000259" key="2">
    <source>
        <dbReference type="Pfam" id="PF07589"/>
    </source>
</evidence>
<dbReference type="NCBIfam" id="TIGR02595">
    <property type="entry name" value="PEP_CTERM"/>
    <property type="match status" value="1"/>
</dbReference>
<organism evidence="3 4">
    <name type="scientific">Pelomonas aquatica</name>
    <dbReference type="NCBI Taxonomy" id="431058"/>
    <lineage>
        <taxon>Bacteria</taxon>
        <taxon>Pseudomonadati</taxon>
        <taxon>Pseudomonadota</taxon>
        <taxon>Betaproteobacteria</taxon>
        <taxon>Burkholderiales</taxon>
        <taxon>Sphaerotilaceae</taxon>
        <taxon>Roseateles</taxon>
    </lineage>
</organism>
<evidence type="ECO:0000256" key="1">
    <source>
        <dbReference type="SAM" id="SignalP"/>
    </source>
</evidence>
<keyword evidence="1" id="KW-0732">Signal</keyword>
<sequence>MNFRSLLMTAALVLAGTTQAGTVSLVPSATHLNVGQSLSVDLMFDHLGAPDALGAFDLDVTFNAAVLSITGVAFGAALGVDGIDQFSSTLVSTGRLDIAAVSLLAEADLLAAQTGPFTLATLSFDALQAGLADLHFDLTTPPGLLFSDAFGNVLAATTGAEPDVTVTAAGNRVPEPGSLALATLALGLLGARRRRSAD</sequence>
<evidence type="ECO:0000313" key="3">
    <source>
        <dbReference type="EMBL" id="MDR7298334.1"/>
    </source>
</evidence>
<dbReference type="SUPFAM" id="SSF49384">
    <property type="entry name" value="Carbohydrate-binding domain"/>
    <property type="match status" value="1"/>
</dbReference>
<dbReference type="InterPro" id="IPR013424">
    <property type="entry name" value="Ice-binding_C"/>
</dbReference>
<keyword evidence="4" id="KW-1185">Reference proteome</keyword>
<dbReference type="Pfam" id="PF07589">
    <property type="entry name" value="PEP-CTERM"/>
    <property type="match status" value="1"/>
</dbReference>
<reference evidence="3 4" key="1">
    <citation type="submission" date="2023-07" db="EMBL/GenBank/DDBJ databases">
        <title>Sorghum-associated microbial communities from plants grown in Nebraska, USA.</title>
        <authorList>
            <person name="Schachtman D."/>
        </authorList>
    </citation>
    <scope>NUCLEOTIDE SEQUENCE [LARGE SCALE GENOMIC DNA]</scope>
    <source>
        <strain evidence="3 4">BE310</strain>
    </source>
</reference>
<proteinExistence type="predicted"/>
<name>A0ABU1ZCJ5_9BURK</name>
<evidence type="ECO:0000313" key="4">
    <source>
        <dbReference type="Proteomes" id="UP001180536"/>
    </source>
</evidence>
<feature type="chain" id="PRO_5045882133" description="Ice-binding protein C-terminal domain-containing protein" evidence="1">
    <location>
        <begin position="21"/>
        <end position="198"/>
    </location>
</feature>
<dbReference type="RefSeq" id="WP_310347354.1">
    <property type="nucleotide sequence ID" value="NZ_JAVDXQ010000005.1"/>
</dbReference>
<dbReference type="Gene3D" id="2.60.40.680">
    <property type="match status" value="1"/>
</dbReference>
<protein>
    <recommendedName>
        <fullName evidence="2">Ice-binding protein C-terminal domain-containing protein</fullName>
    </recommendedName>
</protein>